<evidence type="ECO:0000313" key="9">
    <source>
        <dbReference type="Proteomes" id="UP000625033"/>
    </source>
</evidence>
<keyword evidence="9" id="KW-1185">Reference proteome</keyword>
<dbReference type="Gene3D" id="3.40.50.300">
    <property type="entry name" value="P-loop containing nucleotide triphosphate hydrolases"/>
    <property type="match status" value="2"/>
</dbReference>
<evidence type="ECO:0000256" key="3">
    <source>
        <dbReference type="ARBA" id="ARBA00022806"/>
    </source>
</evidence>
<evidence type="ECO:0000313" key="8">
    <source>
        <dbReference type="EMBL" id="MBG6085278.1"/>
    </source>
</evidence>
<dbReference type="Pfam" id="PF13604">
    <property type="entry name" value="AAA_30"/>
    <property type="match status" value="1"/>
</dbReference>
<dbReference type="Pfam" id="PF13087">
    <property type="entry name" value="AAA_12"/>
    <property type="match status" value="1"/>
</dbReference>
<gene>
    <name evidence="8" type="ORF">IW252_002045</name>
</gene>
<comment type="caution">
    <text evidence="8">The sequence shown here is derived from an EMBL/GenBank/DDBJ whole genome shotgun (WGS) entry which is preliminary data.</text>
</comment>
<evidence type="ECO:0000259" key="6">
    <source>
        <dbReference type="Pfam" id="PF13087"/>
    </source>
</evidence>
<protein>
    <submittedName>
        <fullName evidence="8">Uncharacterized protein</fullName>
    </submittedName>
</protein>
<dbReference type="RefSeq" id="WP_196836479.1">
    <property type="nucleotide sequence ID" value="NZ_JADOTZ010000001.1"/>
</dbReference>
<dbReference type="Proteomes" id="UP000625033">
    <property type="component" value="Unassembled WGS sequence"/>
</dbReference>
<organism evidence="8 9">
    <name type="scientific">Zhihengliuella flava</name>
    <dbReference type="NCBI Taxonomy" id="1285193"/>
    <lineage>
        <taxon>Bacteria</taxon>
        <taxon>Bacillati</taxon>
        <taxon>Actinomycetota</taxon>
        <taxon>Actinomycetes</taxon>
        <taxon>Micrococcales</taxon>
        <taxon>Micrococcaceae</taxon>
        <taxon>Zhihengliuella</taxon>
    </lineage>
</organism>
<keyword evidence="3" id="KW-0347">Helicase</keyword>
<dbReference type="InterPro" id="IPR027417">
    <property type="entry name" value="P-loop_NTPase"/>
</dbReference>
<dbReference type="Pfam" id="PF13482">
    <property type="entry name" value="RNase_H_2"/>
    <property type="match status" value="1"/>
</dbReference>
<sequence length="1205" mass="130137">MFLSIDNDVLIHSASDLVTASTCEYATLVTLDDLLKRRPAPDVARDEMAARAAALGDDHEHRVLAQLIDQYGRWEPGRAGGVLELPAPGKSSPDVLDARRTETLAALTSGADVVFQGTFWDGQFVGYADFLIKNDDGRYAVWDTKLARHAKTTALLQIAAYGDQLRAEGFVPADEAVLVLGHGEHSRHAIEPLIAVFRERQSRFLDLTRQHRAQADPVDWGQPHLLVCGRCEYCAVEVEARDDLLRVARMSLPMRRRLHARGVTTMADLAELTSEDVGTPELPGAIARLRDQARMQCGIDHGDGTAPGDATLRYRLLADHMISRLPAPDTGDVFFDFEGDPMYQEPSGSSSHAGSWGLEYLFGVVEHPETHPGDHPPNPTAPVFRPFWAHSRAEERAAFIDFVTYIEERRARFPQLRVYHYASYEKTALRHLAARHAVCEDVIDRWLREGLLVDLLETVRSSLRISANSYSIKKLEPFYMGSAHRDGDVTDAGASVVAYAEYVSARDAGNAERAAEVLASISDYNEYDCVSTLRLRDWLLGLAAQFPGRSAAVSPSTDRTDTPEPEDTPPSASEQRLAEFLTAVPADRPLEPGEEAVALVAAATGFHRRERKQYWWAHFDRLESDPIEWQETRDVVIISSARVLADWEKPTPRARTLARTLSLRGTPAEGSDLRSGTTWFAMYAAPAPRELHDEAKGPYDAGARGGAFNLTVTEAVRHADGTVTLTAQERTRQGADPHDELPMALTPGQPIATKSLEEALGEVADDVAAHLPSLPSTAALDLIQRTPPRLTGPAALPVPAETATGHDFTGAVLGAVERLDRSYLAVQGPPGTGKTFVGSHVIAALVERGWKVGVVSQGHVTVDGMLTKAIGAGVDPERVAKEPKKGSNAQPAWANTSKKDITRLLGEAGGCLIGGTAWTLTGQAVPRCSLDLLVIDEAGQFSLANTLAVGVAAKNLLLLGDPQQLPQVTQGTHPVPVDDSALGWLSAGHATLPPEFGYFLSDSWRMHPQLCAAVSTLSYDGQLASAPAAAERRLDSVTPGVETVLVPHSGNTVSSPEEADAVVRLVREHLGLTWEDEGGARPVEPADVIVVAAYNAQVQVLRAALNEAGYDGVAVGTVDKFQGQEAPLAIVSLACSAPADAARGLEFLLNQNRLNVAVSRGKWKAFIVRSPQLTNYLPATPEGMAALGAFLQLSPTPTQRPAPQT</sequence>
<accession>A0A931GFD6</accession>
<feature type="domain" description="DNA2/NAM7 helicase-like C-terminal" evidence="6">
    <location>
        <begin position="998"/>
        <end position="1168"/>
    </location>
</feature>
<keyword evidence="1" id="KW-0547">Nucleotide-binding</keyword>
<proteinExistence type="predicted"/>
<evidence type="ECO:0000259" key="7">
    <source>
        <dbReference type="Pfam" id="PF13482"/>
    </source>
</evidence>
<dbReference type="InterPro" id="IPR041679">
    <property type="entry name" value="DNA2/NAM7-like_C"/>
</dbReference>
<dbReference type="InterPro" id="IPR019993">
    <property type="entry name" value="RecB_nuclease_TM0106_put"/>
</dbReference>
<evidence type="ECO:0000256" key="2">
    <source>
        <dbReference type="ARBA" id="ARBA00022801"/>
    </source>
</evidence>
<evidence type="ECO:0000256" key="4">
    <source>
        <dbReference type="ARBA" id="ARBA00022840"/>
    </source>
</evidence>
<dbReference type="AlphaFoldDB" id="A0A931GFD6"/>
<evidence type="ECO:0000256" key="1">
    <source>
        <dbReference type="ARBA" id="ARBA00022741"/>
    </source>
</evidence>
<dbReference type="InterPro" id="IPR050534">
    <property type="entry name" value="Coronavir_polyprotein_1ab"/>
</dbReference>
<evidence type="ECO:0000256" key="5">
    <source>
        <dbReference type="SAM" id="MobiDB-lite"/>
    </source>
</evidence>
<feature type="domain" description="YprB ribonuclease H-like" evidence="7">
    <location>
        <begin position="384"/>
        <end position="539"/>
    </location>
</feature>
<dbReference type="CDD" id="cd18808">
    <property type="entry name" value="SF1_C_Upf1"/>
    <property type="match status" value="1"/>
</dbReference>
<dbReference type="GO" id="GO:0043139">
    <property type="term" value="F:5'-3' DNA helicase activity"/>
    <property type="evidence" value="ECO:0007669"/>
    <property type="project" value="TreeGrafter"/>
</dbReference>
<feature type="region of interest" description="Disordered" evidence="5">
    <location>
        <begin position="550"/>
        <end position="574"/>
    </location>
</feature>
<keyword evidence="4" id="KW-0067">ATP-binding</keyword>
<dbReference type="GO" id="GO:0005524">
    <property type="term" value="F:ATP binding"/>
    <property type="evidence" value="ECO:0007669"/>
    <property type="project" value="UniProtKB-KW"/>
</dbReference>
<reference evidence="8" key="1">
    <citation type="submission" date="2020-11" db="EMBL/GenBank/DDBJ databases">
        <title>Sequencing the genomes of 1000 actinobacteria strains.</title>
        <authorList>
            <person name="Klenk H.-P."/>
        </authorList>
    </citation>
    <scope>NUCLEOTIDE SEQUENCE</scope>
    <source>
        <strain evidence="8">DSM 26152</strain>
    </source>
</reference>
<dbReference type="GO" id="GO:0016787">
    <property type="term" value="F:hydrolase activity"/>
    <property type="evidence" value="ECO:0007669"/>
    <property type="project" value="UniProtKB-KW"/>
</dbReference>
<name>A0A931GFD6_9MICC</name>
<dbReference type="CDD" id="cd17934">
    <property type="entry name" value="DEXXQc_Upf1-like"/>
    <property type="match status" value="1"/>
</dbReference>
<dbReference type="SUPFAM" id="SSF52540">
    <property type="entry name" value="P-loop containing nucleoside triphosphate hydrolases"/>
    <property type="match status" value="1"/>
</dbReference>
<dbReference type="InterPro" id="IPR038720">
    <property type="entry name" value="YprB_RNase_H-like_dom"/>
</dbReference>
<dbReference type="EMBL" id="JADOTZ010000001">
    <property type="protein sequence ID" value="MBG6085278.1"/>
    <property type="molecule type" value="Genomic_DNA"/>
</dbReference>
<dbReference type="InterPro" id="IPR047187">
    <property type="entry name" value="SF1_C_Upf1"/>
</dbReference>
<keyword evidence="2" id="KW-0378">Hydrolase</keyword>
<dbReference type="PANTHER" id="PTHR43788:SF8">
    <property type="entry name" value="DNA-BINDING PROTEIN SMUBP-2"/>
    <property type="match status" value="1"/>
</dbReference>
<dbReference type="PANTHER" id="PTHR43788">
    <property type="entry name" value="DNA2/NAM7 HELICASE FAMILY MEMBER"/>
    <property type="match status" value="1"/>
</dbReference>
<dbReference type="NCBIfam" id="TIGR03491">
    <property type="entry name" value="TM0106 family RecB-like putative nuclease"/>
    <property type="match status" value="1"/>
</dbReference>